<organism evidence="4 5">
    <name type="scientific">Terrabacter terrae</name>
    <dbReference type="NCBI Taxonomy" id="318434"/>
    <lineage>
        <taxon>Bacteria</taxon>
        <taxon>Bacillati</taxon>
        <taxon>Actinomycetota</taxon>
        <taxon>Actinomycetes</taxon>
        <taxon>Micrococcales</taxon>
        <taxon>Intrasporangiaceae</taxon>
        <taxon>Terrabacter</taxon>
    </lineage>
</organism>
<feature type="transmembrane region" description="Helical" evidence="2">
    <location>
        <begin position="45"/>
        <end position="63"/>
    </location>
</feature>
<keyword evidence="2" id="KW-0472">Membrane</keyword>
<evidence type="ECO:0000313" key="4">
    <source>
        <dbReference type="EMBL" id="GAA2024387.1"/>
    </source>
</evidence>
<dbReference type="Proteomes" id="UP001501285">
    <property type="component" value="Unassembled WGS sequence"/>
</dbReference>
<gene>
    <name evidence="4" type="ORF">GCM10009740_12410</name>
</gene>
<proteinExistence type="predicted"/>
<accession>A0ABN2TZ85</accession>
<feature type="transmembrane region" description="Helical" evidence="2">
    <location>
        <begin position="69"/>
        <end position="91"/>
    </location>
</feature>
<protein>
    <recommendedName>
        <fullName evidence="3">2TM domain-containing protein</fullName>
    </recommendedName>
</protein>
<comment type="caution">
    <text evidence="4">The sequence shown here is derived from an EMBL/GenBank/DDBJ whole genome shotgun (WGS) entry which is preliminary data.</text>
</comment>
<evidence type="ECO:0000256" key="2">
    <source>
        <dbReference type="SAM" id="Phobius"/>
    </source>
</evidence>
<evidence type="ECO:0000313" key="5">
    <source>
        <dbReference type="Proteomes" id="UP001501285"/>
    </source>
</evidence>
<feature type="compositionally biased region" description="Basic and acidic residues" evidence="1">
    <location>
        <begin position="9"/>
        <end position="21"/>
    </location>
</feature>
<dbReference type="Pfam" id="PF13239">
    <property type="entry name" value="2TM"/>
    <property type="match status" value="1"/>
</dbReference>
<sequence>MTANQVPTEPRHDTPDPTVDRVVPEEDFLRGRALGRLKKKADFRVHLLIYVVVNGMFVLIWAMTGSSFFWPAFILAGWGIGLVANAVDAYVVDTPTEKQVTEEMERLRRR</sequence>
<name>A0ABN2TZ85_9MICO</name>
<feature type="region of interest" description="Disordered" evidence="1">
    <location>
        <begin position="1"/>
        <end position="21"/>
    </location>
</feature>
<feature type="domain" description="2TM" evidence="3">
    <location>
        <begin position="32"/>
        <end position="98"/>
    </location>
</feature>
<keyword evidence="5" id="KW-1185">Reference proteome</keyword>
<dbReference type="RefSeq" id="WP_343989096.1">
    <property type="nucleotide sequence ID" value="NZ_BAAANB010000003.1"/>
</dbReference>
<evidence type="ECO:0000256" key="1">
    <source>
        <dbReference type="SAM" id="MobiDB-lite"/>
    </source>
</evidence>
<dbReference type="EMBL" id="BAAANB010000003">
    <property type="protein sequence ID" value="GAA2024387.1"/>
    <property type="molecule type" value="Genomic_DNA"/>
</dbReference>
<keyword evidence="2" id="KW-1133">Transmembrane helix</keyword>
<keyword evidence="2" id="KW-0812">Transmembrane</keyword>
<evidence type="ECO:0000259" key="3">
    <source>
        <dbReference type="Pfam" id="PF13239"/>
    </source>
</evidence>
<reference evidence="4 5" key="1">
    <citation type="journal article" date="2019" name="Int. J. Syst. Evol. Microbiol.">
        <title>The Global Catalogue of Microorganisms (GCM) 10K type strain sequencing project: providing services to taxonomists for standard genome sequencing and annotation.</title>
        <authorList>
            <consortium name="The Broad Institute Genomics Platform"/>
            <consortium name="The Broad Institute Genome Sequencing Center for Infectious Disease"/>
            <person name="Wu L."/>
            <person name="Ma J."/>
        </authorList>
    </citation>
    <scope>NUCLEOTIDE SEQUENCE [LARGE SCALE GENOMIC DNA]</scope>
    <source>
        <strain evidence="4 5">JCM 14283</strain>
    </source>
</reference>
<dbReference type="InterPro" id="IPR025698">
    <property type="entry name" value="2TM_dom"/>
</dbReference>